<protein>
    <submittedName>
        <fullName evidence="1">Uncharacterized protein</fullName>
    </submittedName>
</protein>
<evidence type="ECO:0000313" key="2">
    <source>
        <dbReference type="Proteomes" id="UP000799755"/>
    </source>
</evidence>
<proteinExistence type="predicted"/>
<comment type="caution">
    <text evidence="1">The sequence shown here is derived from an EMBL/GenBank/DDBJ whole genome shotgun (WGS) entry which is preliminary data.</text>
</comment>
<reference evidence="1" key="1">
    <citation type="journal article" date="2020" name="Stud. Mycol.">
        <title>101 Dothideomycetes genomes: a test case for predicting lifestyles and emergence of pathogens.</title>
        <authorList>
            <person name="Haridas S."/>
            <person name="Albert R."/>
            <person name="Binder M."/>
            <person name="Bloem J."/>
            <person name="Labutti K."/>
            <person name="Salamov A."/>
            <person name="Andreopoulos B."/>
            <person name="Baker S."/>
            <person name="Barry K."/>
            <person name="Bills G."/>
            <person name="Bluhm B."/>
            <person name="Cannon C."/>
            <person name="Castanera R."/>
            <person name="Culley D."/>
            <person name="Daum C."/>
            <person name="Ezra D."/>
            <person name="Gonzalez J."/>
            <person name="Henrissat B."/>
            <person name="Kuo A."/>
            <person name="Liang C."/>
            <person name="Lipzen A."/>
            <person name="Lutzoni F."/>
            <person name="Magnuson J."/>
            <person name="Mondo S."/>
            <person name="Nolan M."/>
            <person name="Ohm R."/>
            <person name="Pangilinan J."/>
            <person name="Park H.-J."/>
            <person name="Ramirez L."/>
            <person name="Alfaro M."/>
            <person name="Sun H."/>
            <person name="Tritt A."/>
            <person name="Yoshinaga Y."/>
            <person name="Zwiers L.-H."/>
            <person name="Turgeon B."/>
            <person name="Goodwin S."/>
            <person name="Spatafora J."/>
            <person name="Crous P."/>
            <person name="Grigoriev I."/>
        </authorList>
    </citation>
    <scope>NUCLEOTIDE SEQUENCE</scope>
    <source>
        <strain evidence="1">ATCC 200398</strain>
    </source>
</reference>
<evidence type="ECO:0000313" key="1">
    <source>
        <dbReference type="EMBL" id="KAF2471580.1"/>
    </source>
</evidence>
<organism evidence="1 2">
    <name type="scientific">Lindgomyces ingoldianus</name>
    <dbReference type="NCBI Taxonomy" id="673940"/>
    <lineage>
        <taxon>Eukaryota</taxon>
        <taxon>Fungi</taxon>
        <taxon>Dikarya</taxon>
        <taxon>Ascomycota</taxon>
        <taxon>Pezizomycotina</taxon>
        <taxon>Dothideomycetes</taxon>
        <taxon>Pleosporomycetidae</taxon>
        <taxon>Pleosporales</taxon>
        <taxon>Lindgomycetaceae</taxon>
        <taxon>Lindgomyces</taxon>
    </lineage>
</organism>
<accession>A0ACB6QYH5</accession>
<keyword evidence="2" id="KW-1185">Reference proteome</keyword>
<dbReference type="EMBL" id="MU003504">
    <property type="protein sequence ID" value="KAF2471580.1"/>
    <property type="molecule type" value="Genomic_DNA"/>
</dbReference>
<gene>
    <name evidence="1" type="ORF">BDR25DRAFT_303090</name>
</gene>
<name>A0ACB6QYH5_9PLEO</name>
<dbReference type="Proteomes" id="UP000799755">
    <property type="component" value="Unassembled WGS sequence"/>
</dbReference>
<sequence>MASEVLKTKKRKGATDVSPKPKKQKSENAATTTRQSTKALKAAIEPVDALSTKSPAKVPRPRAQDFFEPEVQPTKDETAKERKYKKGKRGDVKPAGAKTGVAGMELDAASVHEKPNKVNKSEGADAEVQAGVEVSTMPAKKAKKSKKGKGKPVGQVEEVSVDKDMKERAEDEVPAPSGDKKLKKENASKKAAGPKQMISEPAIQAKEVEAVENEDSDEADQTAALLAGFESDGDDADPEEDADFDGTVNPAIPQMLRNELNKAAKNKGKKGGKVGVIFVGRLPHGFFEPQMKAYFSQFGTVTRLRLSRNKKTGASKHFAFVEFASEEVAQVVAKTMDKYLLFGHILQCKIIPEEQVHVDLFKGANARFKVMPRNKIAGSEMKRGAERMVWERRVERETKKRASRNAKLIEQMDYEFTAPPLKAVDDVPMKEQALEDDVAQQLLIEAADQEKPDKDEETNPGQLVVSETVRTKKPKKGSKAKPETGATGNAATEVSEKIESVREKRIKKDKKPKVSVVAETKEETKAVEGGEVGKVKKTKKAGQPESVVEETIKEKKRKAKAPDQDGAEAKKVKKAKKVKASVA</sequence>